<dbReference type="PANTHER" id="PTHR37481:SF1">
    <property type="entry name" value="LIPOPOLYSACCHARIDE EXPORT SYSTEM PROTEIN LPTC"/>
    <property type="match status" value="1"/>
</dbReference>
<dbReference type="InterPro" id="IPR010664">
    <property type="entry name" value="LipoPS_assembly_LptC-rel"/>
</dbReference>
<evidence type="ECO:0000256" key="3">
    <source>
        <dbReference type="ARBA" id="ARBA00022692"/>
    </source>
</evidence>
<dbReference type="AlphaFoldDB" id="A0A7T0C376"/>
<dbReference type="GO" id="GO:0015221">
    <property type="term" value="F:lipopolysaccharide transmembrane transporter activity"/>
    <property type="evidence" value="ECO:0007669"/>
    <property type="project" value="InterPro"/>
</dbReference>
<keyword evidence="5" id="KW-0472">Membrane</keyword>
<reference evidence="7" key="1">
    <citation type="submission" date="2020-02" db="EMBL/GenBank/DDBJ databases">
        <title>Genomic and physiological characterization of two novel Nitrospinaceae genera.</title>
        <authorList>
            <person name="Mueller A.J."/>
            <person name="Jung M.-Y."/>
            <person name="Strachan C.R."/>
            <person name="Herbold C.W."/>
            <person name="Kirkegaard R.H."/>
            <person name="Daims H."/>
        </authorList>
    </citation>
    <scope>NUCLEOTIDE SEQUENCE [LARGE SCALE GENOMIC DNA]</scope>
</reference>
<dbReference type="Proteomes" id="UP000594464">
    <property type="component" value="Chromosome"/>
</dbReference>
<evidence type="ECO:0000256" key="1">
    <source>
        <dbReference type="ARBA" id="ARBA00022475"/>
    </source>
</evidence>
<gene>
    <name evidence="6" type="primary">lptC</name>
    <name evidence="6" type="ORF">G3M78_09790</name>
</gene>
<evidence type="ECO:0000313" key="6">
    <source>
        <dbReference type="EMBL" id="QPJ65668.1"/>
    </source>
</evidence>
<dbReference type="EMBL" id="CP048620">
    <property type="protein sequence ID" value="QPJ65668.1"/>
    <property type="molecule type" value="Genomic_DNA"/>
</dbReference>
<protein>
    <submittedName>
        <fullName evidence="6">LPS export ABC transporter periplasmic protein LptC</fullName>
    </submittedName>
</protein>
<dbReference type="Pfam" id="PF06835">
    <property type="entry name" value="LptC"/>
    <property type="match status" value="1"/>
</dbReference>
<keyword evidence="1" id="KW-1003">Cell membrane</keyword>
<dbReference type="GO" id="GO:0017089">
    <property type="term" value="F:glycolipid transfer activity"/>
    <property type="evidence" value="ECO:0007669"/>
    <property type="project" value="TreeGrafter"/>
</dbReference>
<keyword evidence="2" id="KW-0997">Cell inner membrane</keyword>
<evidence type="ECO:0000256" key="2">
    <source>
        <dbReference type="ARBA" id="ARBA00022519"/>
    </source>
</evidence>
<dbReference type="KEGG" id="nva:G3M78_09790"/>
<evidence type="ECO:0000313" key="7">
    <source>
        <dbReference type="Proteomes" id="UP000594464"/>
    </source>
</evidence>
<evidence type="ECO:0000256" key="4">
    <source>
        <dbReference type="ARBA" id="ARBA00022989"/>
    </source>
</evidence>
<name>A0A7T0C376_9BACT</name>
<dbReference type="PANTHER" id="PTHR37481">
    <property type="entry name" value="LIPOPOLYSACCHARIDE EXPORT SYSTEM PROTEIN LPTC"/>
    <property type="match status" value="1"/>
</dbReference>
<proteinExistence type="predicted"/>
<dbReference type="GO" id="GO:0030288">
    <property type="term" value="C:outer membrane-bounded periplasmic space"/>
    <property type="evidence" value="ECO:0007669"/>
    <property type="project" value="TreeGrafter"/>
</dbReference>
<keyword evidence="3" id="KW-0812">Transmembrane</keyword>
<dbReference type="NCBIfam" id="TIGR04409">
    <property type="entry name" value="LptC_YrbK"/>
    <property type="match status" value="1"/>
</dbReference>
<dbReference type="InterPro" id="IPR052363">
    <property type="entry name" value="LPS_export_LptC"/>
</dbReference>
<dbReference type="GO" id="GO:0005886">
    <property type="term" value="C:plasma membrane"/>
    <property type="evidence" value="ECO:0007669"/>
    <property type="project" value="InterPro"/>
</dbReference>
<dbReference type="InterPro" id="IPR026265">
    <property type="entry name" value="LptC"/>
</dbReference>
<dbReference type="Gene3D" id="2.60.450.10">
    <property type="entry name" value="Lipopolysaccharide (LPS) transport protein A like domain"/>
    <property type="match status" value="1"/>
</dbReference>
<sequence>MLNKIRGLLLASAIGLIVFSGIKIYSGYESSIGNIQFTDLEEGIDVQIENFKLSHESNGKKEWELKAHKAQINQKEDTTHLQKVDIKMARDNGRPFSISADQGTLNNKTEEFHLEGNVRLIGEPSLIKERMAKTNQSDPNPEAQTQ</sequence>
<keyword evidence="4" id="KW-1133">Transmembrane helix</keyword>
<organism evidence="6 7">
    <name type="scientific">Candidatus Nitrohelix vancouverensis</name>
    <dbReference type="NCBI Taxonomy" id="2705534"/>
    <lineage>
        <taxon>Bacteria</taxon>
        <taxon>Pseudomonadati</taxon>
        <taxon>Nitrospinota/Tectimicrobiota group</taxon>
        <taxon>Nitrospinota</taxon>
        <taxon>Nitrospinia</taxon>
        <taxon>Nitrospinales</taxon>
        <taxon>Nitrospinaceae</taxon>
        <taxon>Candidatus Nitrohelix</taxon>
    </lineage>
</organism>
<accession>A0A7T0C376</accession>
<evidence type="ECO:0000256" key="5">
    <source>
        <dbReference type="ARBA" id="ARBA00023136"/>
    </source>
</evidence>